<dbReference type="Proteomes" id="UP000541444">
    <property type="component" value="Unassembled WGS sequence"/>
</dbReference>
<gene>
    <name evidence="2" type="ORF">GIB67_043143</name>
</gene>
<feature type="compositionally biased region" description="Basic and acidic residues" evidence="1">
    <location>
        <begin position="61"/>
        <end position="71"/>
    </location>
</feature>
<reference evidence="2 3" key="1">
    <citation type="journal article" date="2020" name="IScience">
        <title>Genome Sequencing of the Endangered Kingdonia uniflora (Circaeasteraceae, Ranunculales) Reveals Potential Mechanisms of Evolutionary Specialization.</title>
        <authorList>
            <person name="Sun Y."/>
            <person name="Deng T."/>
            <person name="Zhang A."/>
            <person name="Moore M.J."/>
            <person name="Landis J.B."/>
            <person name="Lin N."/>
            <person name="Zhang H."/>
            <person name="Zhang X."/>
            <person name="Huang J."/>
            <person name="Zhang X."/>
            <person name="Sun H."/>
            <person name="Wang H."/>
        </authorList>
    </citation>
    <scope>NUCLEOTIDE SEQUENCE [LARGE SCALE GENOMIC DNA]</scope>
    <source>
        <strain evidence="2">TB1705</strain>
        <tissue evidence="2">Leaf</tissue>
    </source>
</reference>
<feature type="region of interest" description="Disordered" evidence="1">
    <location>
        <begin position="1"/>
        <end position="44"/>
    </location>
</feature>
<comment type="caution">
    <text evidence="2">The sequence shown here is derived from an EMBL/GenBank/DDBJ whole genome shotgun (WGS) entry which is preliminary data.</text>
</comment>
<evidence type="ECO:0000313" key="2">
    <source>
        <dbReference type="EMBL" id="KAF6167282.1"/>
    </source>
</evidence>
<protein>
    <submittedName>
        <fullName evidence="2">Uncharacterized protein</fullName>
    </submittedName>
</protein>
<keyword evidence="3" id="KW-1185">Reference proteome</keyword>
<accession>A0A7J7NJZ5</accession>
<dbReference type="PANTHER" id="PTHR34198:SF1">
    <property type="entry name" value="OS01G0104300 PROTEIN"/>
    <property type="match status" value="1"/>
</dbReference>
<evidence type="ECO:0000313" key="3">
    <source>
        <dbReference type="Proteomes" id="UP000541444"/>
    </source>
</evidence>
<dbReference type="OrthoDB" id="1913905at2759"/>
<dbReference type="PANTHER" id="PTHR34198">
    <property type="entry name" value="OS01G0175100 PROTEIN"/>
    <property type="match status" value="1"/>
</dbReference>
<sequence>MASSTLITTGVRACASSPLPSSGHQDRRKSHKSSSSSSSSANWWTPLFGWSSDPDYIDNSSKSKSDADLEARPTTTTRSTRFAPGGFTAEKAKQLRMKTMETANFHDIMYHSAIASRLASDHLSKNNEFDGL</sequence>
<name>A0A7J7NJZ5_9MAGN</name>
<evidence type="ECO:0000256" key="1">
    <source>
        <dbReference type="SAM" id="MobiDB-lite"/>
    </source>
</evidence>
<dbReference type="EMBL" id="JACGCM010000760">
    <property type="protein sequence ID" value="KAF6167282.1"/>
    <property type="molecule type" value="Genomic_DNA"/>
</dbReference>
<organism evidence="2 3">
    <name type="scientific">Kingdonia uniflora</name>
    <dbReference type="NCBI Taxonomy" id="39325"/>
    <lineage>
        <taxon>Eukaryota</taxon>
        <taxon>Viridiplantae</taxon>
        <taxon>Streptophyta</taxon>
        <taxon>Embryophyta</taxon>
        <taxon>Tracheophyta</taxon>
        <taxon>Spermatophyta</taxon>
        <taxon>Magnoliopsida</taxon>
        <taxon>Ranunculales</taxon>
        <taxon>Circaeasteraceae</taxon>
        <taxon>Kingdonia</taxon>
    </lineage>
</organism>
<feature type="region of interest" description="Disordered" evidence="1">
    <location>
        <begin position="59"/>
        <end position="85"/>
    </location>
</feature>
<dbReference type="AlphaFoldDB" id="A0A7J7NJZ5"/>
<proteinExistence type="predicted"/>